<dbReference type="AlphaFoldDB" id="W6QRE2"/>
<proteinExistence type="predicted"/>
<organism evidence="2 3">
    <name type="scientific">Penicillium roqueforti (strain FM164)</name>
    <dbReference type="NCBI Taxonomy" id="1365484"/>
    <lineage>
        <taxon>Eukaryota</taxon>
        <taxon>Fungi</taxon>
        <taxon>Dikarya</taxon>
        <taxon>Ascomycota</taxon>
        <taxon>Pezizomycotina</taxon>
        <taxon>Eurotiomycetes</taxon>
        <taxon>Eurotiomycetidae</taxon>
        <taxon>Eurotiales</taxon>
        <taxon>Aspergillaceae</taxon>
        <taxon>Penicillium</taxon>
    </lineage>
</organism>
<evidence type="ECO:0000313" key="3">
    <source>
        <dbReference type="Proteomes" id="UP000030686"/>
    </source>
</evidence>
<feature type="region of interest" description="Disordered" evidence="1">
    <location>
        <begin position="1"/>
        <end position="27"/>
    </location>
</feature>
<evidence type="ECO:0000313" key="2">
    <source>
        <dbReference type="EMBL" id="CDM38551.1"/>
    </source>
</evidence>
<protein>
    <submittedName>
        <fullName evidence="2">Uncharacterized protein</fullName>
    </submittedName>
</protein>
<dbReference type="EMBL" id="HG792029">
    <property type="protein sequence ID" value="CDM38551.1"/>
    <property type="molecule type" value="Genomic_DNA"/>
</dbReference>
<keyword evidence="3" id="KW-1185">Reference proteome</keyword>
<gene>
    <name evidence="2" type="ORF">PROQFM164_S15g000015</name>
</gene>
<evidence type="ECO:0000256" key="1">
    <source>
        <dbReference type="SAM" id="MobiDB-lite"/>
    </source>
</evidence>
<dbReference type="Proteomes" id="UP000030686">
    <property type="component" value="Unassembled WGS sequence"/>
</dbReference>
<reference evidence="2" key="1">
    <citation type="journal article" date="2014" name="Nat. Commun.">
        <title>Multiple recent horizontal transfers of a large genomic region in cheese making fungi.</title>
        <authorList>
            <person name="Cheeseman K."/>
            <person name="Ropars J."/>
            <person name="Renault P."/>
            <person name="Dupont J."/>
            <person name="Gouzy J."/>
            <person name="Branca A."/>
            <person name="Abraham A.L."/>
            <person name="Ceppi M."/>
            <person name="Conseiller E."/>
            <person name="Debuchy R."/>
            <person name="Malagnac F."/>
            <person name="Goarin A."/>
            <person name="Silar P."/>
            <person name="Lacoste S."/>
            <person name="Sallet E."/>
            <person name="Bensimon A."/>
            <person name="Giraud T."/>
            <person name="Brygoo Y."/>
        </authorList>
    </citation>
    <scope>NUCLEOTIDE SEQUENCE [LARGE SCALE GENOMIC DNA]</scope>
    <source>
        <strain evidence="2">FM164</strain>
    </source>
</reference>
<sequence length="51" mass="5655">MDHKRSQVSARSGSLDTEDHNGCVQQAGNESDIGFYQVFGQFVDENRGHIS</sequence>
<accession>W6QRE2</accession>
<name>W6QRE2_PENRF</name>